<dbReference type="KEGG" id="psyr:N018_13060"/>
<evidence type="ECO:0000313" key="2">
    <source>
        <dbReference type="Proteomes" id="UP000019089"/>
    </source>
</evidence>
<organism evidence="1 2">
    <name type="scientific">Pseudomonas syringae CC1557</name>
    <dbReference type="NCBI Taxonomy" id="1357279"/>
    <lineage>
        <taxon>Bacteria</taxon>
        <taxon>Pseudomonadati</taxon>
        <taxon>Pseudomonadota</taxon>
        <taxon>Gammaproteobacteria</taxon>
        <taxon>Pseudomonadales</taxon>
        <taxon>Pseudomonadaceae</taxon>
        <taxon>Pseudomonas</taxon>
        <taxon>Pseudomonas syringae</taxon>
    </lineage>
</organism>
<gene>
    <name evidence="1" type="ORF">N018_13060</name>
</gene>
<dbReference type="HOGENOM" id="CLU_2719321_0_0_6"/>
<dbReference type="EMBL" id="CP007014">
    <property type="protein sequence ID" value="AHG43608.1"/>
    <property type="molecule type" value="Genomic_DNA"/>
</dbReference>
<evidence type="ECO:0000313" key="1">
    <source>
        <dbReference type="EMBL" id="AHG43608.1"/>
    </source>
</evidence>
<name>W0N2U5_PSESX</name>
<accession>W0N2U5</accession>
<protein>
    <submittedName>
        <fullName evidence="1">Uncharacterized protein</fullName>
    </submittedName>
</protein>
<reference evidence="1 2" key="1">
    <citation type="submission" date="2013-12" db="EMBL/GenBank/DDBJ databases">
        <title>Interactions Between Genome Architecture and Virulence Genes in Pseudomonas syringae, strain CC1557 as a model.</title>
        <authorList>
            <person name="Baltrus D."/>
            <person name="Hockett K."/>
            <person name="Karlsrud E."/>
            <person name="Dougherty K."/>
            <person name="Nishimura M."/>
        </authorList>
    </citation>
    <scope>NUCLEOTIDE SEQUENCE [LARGE SCALE GENOMIC DNA]</scope>
    <source>
        <strain evidence="1 2">CC1557</strain>
    </source>
</reference>
<dbReference type="AlphaFoldDB" id="W0N2U5"/>
<proteinExistence type="predicted"/>
<dbReference type="STRING" id="1357279.N018_13060"/>
<dbReference type="RefSeq" id="WP_025389839.1">
    <property type="nucleotide sequence ID" value="NZ_CP007014.1"/>
</dbReference>
<dbReference type="Proteomes" id="UP000019089">
    <property type="component" value="Chromosome"/>
</dbReference>
<sequence length="72" mass="7743">MSEDLSKIYEQALVAVMAVAQAKGVTFEELSDGASELLAQEGSKVCFIDRRDVDEVTLAITLGQARLNGLVQ</sequence>